<reference evidence="1" key="1">
    <citation type="journal article" date="2020" name="Fungal Divers.">
        <title>Resolving the Mortierellaceae phylogeny through synthesis of multi-gene phylogenetics and phylogenomics.</title>
        <authorList>
            <person name="Vandepol N."/>
            <person name="Liber J."/>
            <person name="Desiro A."/>
            <person name="Na H."/>
            <person name="Kennedy M."/>
            <person name="Barry K."/>
            <person name="Grigoriev I.V."/>
            <person name="Miller A.N."/>
            <person name="O'Donnell K."/>
            <person name="Stajich J.E."/>
            <person name="Bonito G."/>
        </authorList>
    </citation>
    <scope>NUCLEOTIDE SEQUENCE</scope>
    <source>
        <strain evidence="1">CK1249</strain>
    </source>
</reference>
<organism evidence="1 2">
    <name type="scientific">Mortierella alpina</name>
    <name type="common">Oleaginous fungus</name>
    <name type="synonym">Mortierella renispora</name>
    <dbReference type="NCBI Taxonomy" id="64518"/>
    <lineage>
        <taxon>Eukaryota</taxon>
        <taxon>Fungi</taxon>
        <taxon>Fungi incertae sedis</taxon>
        <taxon>Mucoromycota</taxon>
        <taxon>Mortierellomycotina</taxon>
        <taxon>Mortierellomycetes</taxon>
        <taxon>Mortierellales</taxon>
        <taxon>Mortierellaceae</taxon>
        <taxon>Mortierella</taxon>
    </lineage>
</organism>
<sequence length="92" mass="10058">MSTKENNPETLPTAQRRKSLKLLAKEESIAILAQVVLRDKALPTVAKIKAQSTRASSSPTTRGLVRRVERADVPVVVAVTVAMMMTRISCKI</sequence>
<name>A0A9P6IRD5_MORAP</name>
<comment type="caution">
    <text evidence="1">The sequence shown here is derived from an EMBL/GenBank/DDBJ whole genome shotgun (WGS) entry which is preliminary data.</text>
</comment>
<dbReference type="Proteomes" id="UP000738359">
    <property type="component" value="Unassembled WGS sequence"/>
</dbReference>
<protein>
    <submittedName>
        <fullName evidence="1">Uncharacterized protein</fullName>
    </submittedName>
</protein>
<dbReference type="EMBL" id="JAAAHY010002913">
    <property type="protein sequence ID" value="KAF9943757.1"/>
    <property type="molecule type" value="Genomic_DNA"/>
</dbReference>
<evidence type="ECO:0000313" key="1">
    <source>
        <dbReference type="EMBL" id="KAF9943757.1"/>
    </source>
</evidence>
<accession>A0A9P6IRD5</accession>
<gene>
    <name evidence="1" type="ORF">BGZ70_005474</name>
</gene>
<feature type="non-terminal residue" evidence="1">
    <location>
        <position position="92"/>
    </location>
</feature>
<dbReference type="AlphaFoldDB" id="A0A9P6IRD5"/>
<keyword evidence="2" id="KW-1185">Reference proteome</keyword>
<evidence type="ECO:0000313" key="2">
    <source>
        <dbReference type="Proteomes" id="UP000738359"/>
    </source>
</evidence>
<proteinExistence type="predicted"/>